<feature type="region of interest" description="Disordered" evidence="1">
    <location>
        <begin position="1"/>
        <end position="37"/>
    </location>
</feature>
<comment type="caution">
    <text evidence="2">The sequence shown here is derived from an EMBL/GenBank/DDBJ whole genome shotgun (WGS) entry which is preliminary data.</text>
</comment>
<dbReference type="Proteomes" id="UP000756921">
    <property type="component" value="Unassembled WGS sequence"/>
</dbReference>
<proteinExistence type="predicted"/>
<protein>
    <submittedName>
        <fullName evidence="2">Uncharacterized protein</fullName>
    </submittedName>
</protein>
<evidence type="ECO:0000313" key="2">
    <source>
        <dbReference type="EMBL" id="KAF9730745.1"/>
    </source>
</evidence>
<organism evidence="2 3">
    <name type="scientific">Paraphaeosphaeria minitans</name>
    <dbReference type="NCBI Taxonomy" id="565426"/>
    <lineage>
        <taxon>Eukaryota</taxon>
        <taxon>Fungi</taxon>
        <taxon>Dikarya</taxon>
        <taxon>Ascomycota</taxon>
        <taxon>Pezizomycotina</taxon>
        <taxon>Dothideomycetes</taxon>
        <taxon>Pleosporomycetidae</taxon>
        <taxon>Pleosporales</taxon>
        <taxon>Massarineae</taxon>
        <taxon>Didymosphaeriaceae</taxon>
        <taxon>Paraphaeosphaeria</taxon>
    </lineage>
</organism>
<reference evidence="2" key="1">
    <citation type="journal article" date="2020" name="Mol. Plant Microbe Interact.">
        <title>Genome Sequence of the Biocontrol Agent Coniothyrium minitans strain Conio (IMI 134523).</title>
        <authorList>
            <person name="Patel D."/>
            <person name="Shittu T.A."/>
            <person name="Baroncelli R."/>
            <person name="Muthumeenakshi S."/>
            <person name="Osborne T.H."/>
            <person name="Janganan T.K."/>
            <person name="Sreenivasaprasad S."/>
        </authorList>
    </citation>
    <scope>NUCLEOTIDE SEQUENCE</scope>
    <source>
        <strain evidence="2">Conio</strain>
    </source>
</reference>
<dbReference type="EMBL" id="WJXW01000014">
    <property type="protein sequence ID" value="KAF9730745.1"/>
    <property type="molecule type" value="Genomic_DNA"/>
</dbReference>
<evidence type="ECO:0000313" key="3">
    <source>
        <dbReference type="Proteomes" id="UP000756921"/>
    </source>
</evidence>
<feature type="compositionally biased region" description="Low complexity" evidence="1">
    <location>
        <begin position="19"/>
        <end position="35"/>
    </location>
</feature>
<evidence type="ECO:0000256" key="1">
    <source>
        <dbReference type="SAM" id="MobiDB-lite"/>
    </source>
</evidence>
<sequence length="174" mass="18666">MSPCPPVPLACRTRPRPAKPAVSASRPSRPASWSPHTAQHSTALHIYTARPALDLNTTHARTLARLLAARLPPSPACLLLAFHPRPPACCSPSTLARLLAARLPPSPTRLLPCHAMPRPIAPAVDHAGRATPRPPSCTVTTFAARWSAVADAFFQFILNTPRDHAHHARQGVQA</sequence>
<name>A0A9P6GAC8_9PLEO</name>
<gene>
    <name evidence="2" type="ORF">PMIN01_11614</name>
</gene>
<accession>A0A9P6GAC8</accession>
<keyword evidence="3" id="KW-1185">Reference proteome</keyword>
<dbReference type="AlphaFoldDB" id="A0A9P6GAC8"/>